<dbReference type="GO" id="GO:0051083">
    <property type="term" value="P:'de novo' cotranslational protein folding"/>
    <property type="evidence" value="ECO:0007669"/>
    <property type="project" value="TreeGrafter"/>
</dbReference>
<feature type="compositionally biased region" description="Low complexity" evidence="4">
    <location>
        <begin position="272"/>
        <end position="292"/>
    </location>
</feature>
<feature type="region of interest" description="Disordered" evidence="4">
    <location>
        <begin position="268"/>
        <end position="293"/>
    </location>
</feature>
<evidence type="ECO:0000259" key="5">
    <source>
        <dbReference type="PROSITE" id="PS50942"/>
    </source>
</evidence>
<proteinExistence type="inferred from homology"/>
<feature type="region of interest" description="Disordered" evidence="4">
    <location>
        <begin position="190"/>
        <end position="229"/>
    </location>
</feature>
<evidence type="ECO:0000256" key="4">
    <source>
        <dbReference type="SAM" id="MobiDB-lite"/>
    </source>
</evidence>
<dbReference type="CDD" id="cd16989">
    <property type="entry name" value="ENTH_EpsinR"/>
    <property type="match status" value="1"/>
</dbReference>
<evidence type="ECO:0000256" key="2">
    <source>
        <dbReference type="ARBA" id="ARBA00006133"/>
    </source>
</evidence>
<dbReference type="Pfam" id="PF25320">
    <property type="entry name" value="TELO2_ARM"/>
    <property type="match status" value="1"/>
</dbReference>
<dbReference type="Pfam" id="PF10193">
    <property type="entry name" value="Telomere_reg-2"/>
    <property type="match status" value="1"/>
</dbReference>
<dbReference type="InterPro" id="IPR019337">
    <property type="entry name" value="Telomere_length_regulation_dom"/>
</dbReference>
<dbReference type="RefSeq" id="XP_011643735.1">
    <property type="nucleotide sequence ID" value="XM_011645433.2"/>
</dbReference>
<name>A0A6I9WLD9_9HYME</name>
<keyword evidence="3" id="KW-0963">Cytoplasm</keyword>
<dbReference type="GO" id="GO:0051879">
    <property type="term" value="F:Hsp90 protein binding"/>
    <property type="evidence" value="ECO:0007669"/>
    <property type="project" value="TreeGrafter"/>
</dbReference>
<dbReference type="Gene3D" id="1.25.40.90">
    <property type="match status" value="1"/>
</dbReference>
<dbReference type="FunFam" id="1.25.40.90:FF:000006">
    <property type="entry name" value="Clathrin interactor 1"/>
    <property type="match status" value="1"/>
</dbReference>
<feature type="compositionally biased region" description="Acidic residues" evidence="4">
    <location>
        <begin position="1053"/>
        <end position="1065"/>
    </location>
</feature>
<reference evidence="7" key="1">
    <citation type="submission" date="2025-08" db="UniProtKB">
        <authorList>
            <consortium name="RefSeq"/>
        </authorList>
    </citation>
    <scope>IDENTIFICATION</scope>
</reference>
<dbReference type="Proteomes" id="UP000504615">
    <property type="component" value="Unplaced"/>
</dbReference>
<gene>
    <name evidence="7" type="primary">LOC105431323</name>
</gene>
<dbReference type="InterPro" id="IPR038528">
    <property type="entry name" value="TEL2_C_sf"/>
</dbReference>
<dbReference type="PANTHER" id="PTHR15830">
    <property type="entry name" value="TELOMERE LENGTH REGULATION PROTEIN TEL2 FAMILY MEMBER"/>
    <property type="match status" value="1"/>
</dbReference>
<protein>
    <submittedName>
        <fullName evidence="7">Telomere length regulation protein TEL2 homolog isoform X1</fullName>
    </submittedName>
</protein>
<dbReference type="InterPro" id="IPR051970">
    <property type="entry name" value="TEL2_Regulation"/>
</dbReference>
<evidence type="ECO:0000313" key="7">
    <source>
        <dbReference type="RefSeq" id="XP_011643735.1"/>
    </source>
</evidence>
<dbReference type="InterPro" id="IPR057348">
    <property type="entry name" value="TELO2_ARM"/>
</dbReference>
<evidence type="ECO:0000256" key="3">
    <source>
        <dbReference type="ARBA" id="ARBA00022490"/>
    </source>
</evidence>
<dbReference type="OrthoDB" id="4033880at2759"/>
<dbReference type="SMART" id="SM00273">
    <property type="entry name" value="ENTH"/>
    <property type="match status" value="1"/>
</dbReference>
<dbReference type="InterPro" id="IPR013809">
    <property type="entry name" value="ENTH"/>
</dbReference>
<evidence type="ECO:0000256" key="1">
    <source>
        <dbReference type="ARBA" id="ARBA00004496"/>
    </source>
</evidence>
<comment type="similarity">
    <text evidence="2">Belongs to the TEL2 family.</text>
</comment>
<feature type="compositionally biased region" description="Basic and acidic residues" evidence="4">
    <location>
        <begin position="219"/>
        <end position="229"/>
    </location>
</feature>
<dbReference type="SUPFAM" id="SSF48464">
    <property type="entry name" value="ENTH/VHS domain"/>
    <property type="match status" value="1"/>
</dbReference>
<dbReference type="GO" id="GO:0042162">
    <property type="term" value="F:telomeric DNA binding"/>
    <property type="evidence" value="ECO:0007669"/>
    <property type="project" value="TreeGrafter"/>
</dbReference>
<dbReference type="InterPro" id="IPR008942">
    <property type="entry name" value="ENTH_VHS"/>
</dbReference>
<dbReference type="GO" id="GO:0005829">
    <property type="term" value="C:cytosol"/>
    <property type="evidence" value="ECO:0007669"/>
    <property type="project" value="TreeGrafter"/>
</dbReference>
<evidence type="ECO:0000313" key="6">
    <source>
        <dbReference type="Proteomes" id="UP000504615"/>
    </source>
</evidence>
<dbReference type="Pfam" id="PF01417">
    <property type="entry name" value="ENTH"/>
    <property type="match status" value="1"/>
</dbReference>
<dbReference type="GeneID" id="105431323"/>
<comment type="subcellular location">
    <subcellularLocation>
        <location evidence="1">Cytoplasm</location>
    </subcellularLocation>
</comment>
<keyword evidence="6" id="KW-1185">Reference proteome</keyword>
<feature type="domain" description="ENTH" evidence="5">
    <location>
        <begin position="16"/>
        <end position="149"/>
    </location>
</feature>
<dbReference type="KEGG" id="pbar:105431323"/>
<feature type="compositionally biased region" description="Acidic residues" evidence="4">
    <location>
        <begin position="205"/>
        <end position="217"/>
    </location>
</feature>
<dbReference type="CTD" id="42632"/>
<feature type="region of interest" description="Disordered" evidence="4">
    <location>
        <begin position="1021"/>
        <end position="1066"/>
    </location>
</feature>
<dbReference type="PROSITE" id="PS50942">
    <property type="entry name" value="ENTH"/>
    <property type="match status" value="1"/>
</dbReference>
<sequence length="1438" mass="164410">MMNMWKVRELMDKATNVVMNYTETEAKVREATNDDAWGPTGAMMQELAQATFTYEQFPEVMSMLWKRMLQENKRNWRRTYKSLLLLNYLVRNGSERVVTSSREHIYDLRSLENYTYIDEFGKDQGINIRHKVRELIDFIQDDDKLREERKKAKKNKDKYVGLSSEAMGMRFGGGDRWMDSPKWNKSSVETYNDWDSRGKGFEDANNSDDGEREDSDNDTSPKKGGREYRDTLDNINQIGKSTQISSANASPARTRIIKKVDLGAAANYGKEQSNNNTPVQQNNSQSSPTNQQKTKNDILNDIFESQSDNSKLDDDDFNPRANIQSFAQSQNTNIDFGDFTSAFNNPAAAKMKESNDEFADFTSAFNNVTISNSPNQPQSQINLMSTAISTMNNPITNNMTNSNAMYANTMQTTGTTAFAGSIAIQKTSNDLFDSLTPQSLNNQITNNNTVTSNTDLLSDLDSLNTPAMRLADNRINSPNNSNIFMGKNNTPTNVINYTACKNEESIASIENLSNNSANQLLEVLCTMYDIKSCTDLKRMRSCISNYIRFLPGPVTLQKYSGLDFDAKVDAILYGRILEEIIDKFNRDWPLNENGLDSLIEKLIIVDGATVFILSEALRTLTIALNESKDEKKTRVISMLLENLLKSEAIFSGILDACKDEVRSYIQEEELDQTWRATTQILISLPSRISNKLQFNIPNSYTPQVYIKILCFHISCAISFINELCKYDIKSKTTALSFLISKIVINLKPIDFTYFADILEEYCLENKKNERHLVENIFRELNSAAIEYIAVLFLKHCNPKLGMHPIFGNLLVEPNWKYVLTSKIPLMRYYEDEKLIINLTSYLSCFLNENNVLSELLVKLLEIWRDKSILNHTSMEQLKYITKLIILSVKACKTTLNHTERDECQKLLLSGVSIHLECTNITLRAMGMMVAEICINSLSDIDNAPKLKFEYENMPVHVLKLLQSLKNLNSLEATINLKEQYERNGDLIIGNIVFDSLSSRKIYELGIDCNILPNVVNLSNEKTEKNTYPPKNNVIRDNQTKKNEAKEQVKQNSDEDSDMDSDDDLIPYDMNDDKPYGKVYPMYLRDLRDNLTDEQMFSNPEIFSESLLVCEELILTQLPDDDVSFAIELLQLFVTLKQHSYVENFELIVFKCCVAIVTVHPKECAEFLCKEFYEDEKYSLNHRLLFLNILAESAKQLSKIDINDADNIDVTVNTAIKEKFRVPSCISLFINTEENRKQQVWCNEDFDIGLESSETQFIKQRIVDKRIASHTRRFANNSKSPKLHINHFGNVASSFFYPLLHGFGRQDTYKLKDLKIYIDQENILLLRFLKTLSTIMLAAQNCPLATKMGKEILELMWTMRNHDEAVVRLAVTENIGSVLIAVPKEAVIDELSEPLMEIREWLLLSQNVVNGEHDANCRILNAKILSFINFIISFAFNCA</sequence>
<dbReference type="Gene3D" id="1.25.40.720">
    <property type="entry name" value="Telomere length regulation protein 2, C-terminal domain"/>
    <property type="match status" value="2"/>
</dbReference>
<feature type="compositionally biased region" description="Basic and acidic residues" evidence="4">
    <location>
        <begin position="1037"/>
        <end position="1052"/>
    </location>
</feature>
<dbReference type="PANTHER" id="PTHR15830:SF10">
    <property type="entry name" value="TELOMERE LENGTH REGULATION PROTEIN TEL2 HOMOLOG"/>
    <property type="match status" value="1"/>
</dbReference>
<accession>A0A6I9WLD9</accession>
<organism evidence="6 7">
    <name type="scientific">Pogonomyrmex barbatus</name>
    <name type="common">red harvester ant</name>
    <dbReference type="NCBI Taxonomy" id="144034"/>
    <lineage>
        <taxon>Eukaryota</taxon>
        <taxon>Metazoa</taxon>
        <taxon>Ecdysozoa</taxon>
        <taxon>Arthropoda</taxon>
        <taxon>Hexapoda</taxon>
        <taxon>Insecta</taxon>
        <taxon>Pterygota</taxon>
        <taxon>Neoptera</taxon>
        <taxon>Endopterygota</taxon>
        <taxon>Hymenoptera</taxon>
        <taxon>Apocrita</taxon>
        <taxon>Aculeata</taxon>
        <taxon>Formicoidea</taxon>
        <taxon>Formicidae</taxon>
        <taxon>Myrmicinae</taxon>
        <taxon>Pogonomyrmex</taxon>
    </lineage>
</organism>